<reference evidence="2" key="2">
    <citation type="submission" date="2004-02" db="EMBL/GenBank/DDBJ databases">
        <authorList>
            <consortium name="Genoscope"/>
            <consortium name="Whitehead Institute Centre for Genome Research"/>
        </authorList>
    </citation>
    <scope>NUCLEOTIDE SEQUENCE</scope>
</reference>
<evidence type="ECO:0000256" key="1">
    <source>
        <dbReference type="SAM" id="Phobius"/>
    </source>
</evidence>
<dbReference type="KEGG" id="tng:GSTEN00009759G001"/>
<reference evidence="2" key="1">
    <citation type="journal article" date="2004" name="Nature">
        <title>Genome duplication in the teleost fish Tetraodon nigroviridis reveals the early vertebrate proto-karyotype.</title>
        <authorList>
            <person name="Jaillon O."/>
            <person name="Aury J.-M."/>
            <person name="Brunet F."/>
            <person name="Petit J.-L."/>
            <person name="Stange-Thomann N."/>
            <person name="Mauceli E."/>
            <person name="Bouneau L."/>
            <person name="Fischer C."/>
            <person name="Ozouf-Costaz C."/>
            <person name="Bernot A."/>
            <person name="Nicaud S."/>
            <person name="Jaffe D."/>
            <person name="Fisher S."/>
            <person name="Lutfalla G."/>
            <person name="Dossat C."/>
            <person name="Segurens B."/>
            <person name="Dasilva C."/>
            <person name="Salanoubat M."/>
            <person name="Levy M."/>
            <person name="Boudet N."/>
            <person name="Castellano S."/>
            <person name="Anthouard V."/>
            <person name="Jubin C."/>
            <person name="Castelli V."/>
            <person name="Katinka M."/>
            <person name="Vacherie B."/>
            <person name="Biemont C."/>
            <person name="Skalli Z."/>
            <person name="Cattolico L."/>
            <person name="Poulain J."/>
            <person name="De Berardinis V."/>
            <person name="Cruaud C."/>
            <person name="Duprat S."/>
            <person name="Brottier P."/>
            <person name="Coutanceau J.-P."/>
            <person name="Gouzy J."/>
            <person name="Parra G."/>
            <person name="Lardier G."/>
            <person name="Chapple C."/>
            <person name="McKernan K.J."/>
            <person name="McEwan P."/>
            <person name="Bosak S."/>
            <person name="Kellis M."/>
            <person name="Volff J.-N."/>
            <person name="Guigo R."/>
            <person name="Zody M.C."/>
            <person name="Mesirov J."/>
            <person name="Lindblad-Toh K."/>
            <person name="Birren B."/>
            <person name="Nusbaum C."/>
            <person name="Kahn D."/>
            <person name="Robinson-Rechavi M."/>
            <person name="Laudet V."/>
            <person name="Schachter V."/>
            <person name="Quetier F."/>
            <person name="Saurin W."/>
            <person name="Scarpelli C."/>
            <person name="Wincker P."/>
            <person name="Lander E.S."/>
            <person name="Weissenbach J."/>
            <person name="Roest Crollius H."/>
        </authorList>
    </citation>
    <scope>NUCLEOTIDE SEQUENCE [LARGE SCALE GENOMIC DNA]</scope>
</reference>
<feature type="transmembrane region" description="Helical" evidence="1">
    <location>
        <begin position="14"/>
        <end position="33"/>
    </location>
</feature>
<name>Q4SZN7_TETNG</name>
<comment type="caution">
    <text evidence="2">The sequence shown here is derived from an EMBL/GenBank/DDBJ whole genome shotgun (WGS) entry which is preliminary data.</text>
</comment>
<evidence type="ECO:0000313" key="2">
    <source>
        <dbReference type="EMBL" id="CAF93895.1"/>
    </source>
</evidence>
<sequence>MKQTLGDLMRMSRICRMVFATCLGSFILVIFYFQSMFQPG</sequence>
<dbReference type="OrthoDB" id="8782697at2759"/>
<dbReference type="EMBL" id="CAAE01011566">
    <property type="protein sequence ID" value="CAF93895.1"/>
    <property type="molecule type" value="Genomic_DNA"/>
</dbReference>
<keyword evidence="1" id="KW-0472">Membrane</keyword>
<organism evidence="2">
    <name type="scientific">Tetraodon nigroviridis</name>
    <name type="common">Spotted green pufferfish</name>
    <name type="synonym">Chelonodon nigroviridis</name>
    <dbReference type="NCBI Taxonomy" id="99883"/>
    <lineage>
        <taxon>Eukaryota</taxon>
        <taxon>Metazoa</taxon>
        <taxon>Chordata</taxon>
        <taxon>Craniata</taxon>
        <taxon>Vertebrata</taxon>
        <taxon>Euteleostomi</taxon>
        <taxon>Actinopterygii</taxon>
        <taxon>Neopterygii</taxon>
        <taxon>Teleostei</taxon>
        <taxon>Neoteleostei</taxon>
        <taxon>Acanthomorphata</taxon>
        <taxon>Eupercaria</taxon>
        <taxon>Tetraodontiformes</taxon>
        <taxon>Tetradontoidea</taxon>
        <taxon>Tetraodontidae</taxon>
        <taxon>Tetraodon</taxon>
    </lineage>
</organism>
<keyword evidence="1" id="KW-1133">Transmembrane helix</keyword>
<feature type="non-terminal residue" evidence="2">
    <location>
        <position position="40"/>
    </location>
</feature>
<keyword evidence="1" id="KW-0812">Transmembrane</keyword>
<protein>
    <submittedName>
        <fullName evidence="2">(spotted green pufferfish) hypothetical protein</fullName>
    </submittedName>
</protein>
<gene>
    <name evidence="2" type="ORF">GSTENG00009759001</name>
</gene>
<dbReference type="AlphaFoldDB" id="Q4SZN7"/>
<proteinExistence type="predicted"/>
<accession>Q4SZN7</accession>